<dbReference type="EMBL" id="LVVL01000001">
    <property type="protein sequence ID" value="OAN15199.1"/>
    <property type="molecule type" value="Genomic_DNA"/>
</dbReference>
<sequence length="160" mass="17952">MITSLSACYDDVVASDELSRPDVMTREQIRQAVSAYDPFISKDPCLLHELIRQEITSACSYVQSIGLTVHSDQVKLLVLSSFRSDAGFDVDELNRMSSTTLKRQITTHDVVFSQFIQQLFLHQTQDDIICQRLMNVLAGATANKCKTRAARLHDSLTVTL</sequence>
<evidence type="ECO:0000313" key="1">
    <source>
        <dbReference type="EMBL" id="OAN15199.1"/>
    </source>
</evidence>
<proteinExistence type="predicted"/>
<accession>A0ABX2VAF3</accession>
<gene>
    <name evidence="1" type="ORF">A3783_04440</name>
</gene>
<dbReference type="Proteomes" id="UP000078447">
    <property type="component" value="Unassembled WGS sequence"/>
</dbReference>
<organism evidence="1 2">
    <name type="scientific">Exiguobacterium undae</name>
    <dbReference type="NCBI Taxonomy" id="169177"/>
    <lineage>
        <taxon>Bacteria</taxon>
        <taxon>Bacillati</taxon>
        <taxon>Bacillota</taxon>
        <taxon>Bacilli</taxon>
        <taxon>Bacillales</taxon>
        <taxon>Bacillales Family XII. Incertae Sedis</taxon>
        <taxon>Exiguobacterium</taxon>
    </lineage>
</organism>
<keyword evidence="2" id="KW-1185">Reference proteome</keyword>
<reference evidence="1 2" key="1">
    <citation type="submission" date="2016-03" db="EMBL/GenBank/DDBJ databases">
        <authorList>
            <person name="Cho S.-Y."/>
            <person name="Lim S."/>
            <person name="Kim H."/>
            <person name="Soh E.H."/>
            <person name="Moon J.S."/>
        </authorList>
    </citation>
    <scope>NUCLEOTIDE SEQUENCE [LARGE SCALE GENOMIC DNA]</scope>
    <source>
        <strain evidence="1 2">KCTC 3810</strain>
    </source>
</reference>
<protein>
    <submittedName>
        <fullName evidence="1">Uncharacterized protein</fullName>
    </submittedName>
</protein>
<comment type="caution">
    <text evidence="1">The sequence shown here is derived from an EMBL/GenBank/DDBJ whole genome shotgun (WGS) entry which is preliminary data.</text>
</comment>
<evidence type="ECO:0000313" key="2">
    <source>
        <dbReference type="Proteomes" id="UP000078447"/>
    </source>
</evidence>
<dbReference type="RefSeq" id="WP_028106085.1">
    <property type="nucleotide sequence ID" value="NZ_LVVL01000001.1"/>
</dbReference>
<name>A0ABX2VAF3_9BACL</name>